<keyword evidence="1" id="KW-0472">Membrane</keyword>
<feature type="transmembrane region" description="Helical" evidence="1">
    <location>
        <begin position="47"/>
        <end position="65"/>
    </location>
</feature>
<evidence type="ECO:0000259" key="2">
    <source>
        <dbReference type="Pfam" id="PF01882"/>
    </source>
</evidence>
<dbReference type="InterPro" id="IPR002881">
    <property type="entry name" value="DUF58"/>
</dbReference>
<accession>A0A6J4PCU9</accession>
<dbReference type="AlphaFoldDB" id="A0A6J4PCU9"/>
<proteinExistence type="predicted"/>
<protein>
    <recommendedName>
        <fullName evidence="2">DUF58 domain-containing protein</fullName>
    </recommendedName>
</protein>
<reference evidence="3" key="1">
    <citation type="submission" date="2020-02" db="EMBL/GenBank/DDBJ databases">
        <authorList>
            <person name="Meier V. D."/>
        </authorList>
    </citation>
    <scope>NUCLEOTIDE SEQUENCE</scope>
    <source>
        <strain evidence="3">AVDCRST_MAG22</strain>
    </source>
</reference>
<feature type="domain" description="DUF58" evidence="2">
    <location>
        <begin position="211"/>
        <end position="281"/>
    </location>
</feature>
<dbReference type="Pfam" id="PF01882">
    <property type="entry name" value="DUF58"/>
    <property type="match status" value="1"/>
</dbReference>
<evidence type="ECO:0000313" key="3">
    <source>
        <dbReference type="EMBL" id="CAA9412820.1"/>
    </source>
</evidence>
<name>A0A6J4PCU9_9ACTN</name>
<evidence type="ECO:0000256" key="1">
    <source>
        <dbReference type="SAM" id="Phobius"/>
    </source>
</evidence>
<gene>
    <name evidence="3" type="ORF">AVDCRST_MAG22-2005</name>
</gene>
<dbReference type="EMBL" id="CADCUV010000081">
    <property type="protein sequence ID" value="CAA9412820.1"/>
    <property type="molecule type" value="Genomic_DNA"/>
</dbReference>
<feature type="transmembrane region" description="Helical" evidence="1">
    <location>
        <begin position="21"/>
        <end position="41"/>
    </location>
</feature>
<dbReference type="PANTHER" id="PTHR34351">
    <property type="entry name" value="SLR1927 PROTEIN-RELATED"/>
    <property type="match status" value="1"/>
</dbReference>
<keyword evidence="1" id="KW-0812">Transmembrane</keyword>
<keyword evidence="1" id="KW-1133">Transmembrane helix</keyword>
<sequence length="431" mass="46340">MLRRNVRDGVAGPRLAVRPTSAGWQVLAAGAVVFFVARLIGTTQFHQLAYALLALPVASLVLGMAGSRGVRFSRFVPPGTHLTAGGTSEVVLELSRSRFGASRAGVVDRLPEPRALEFPSPKGGARGGSRTARLEVPLSFPRRGVYELGPAEIRVADPFGLLGFSRTFPQKTEVVVYPKTHLLAGFPLRGGDMETGSRGSRGQRGDEFASLREYRRGDDRRHIHWKSVARTGQLFVKEFSFEAPRRHTVVLDLRREGIRVQEDEVEDAVSAAASVLRHLAHERLPLRLLCANAAGDATPFGHDDVPYLQAMRLLARVRADGARHPSEVALEGRGTLGEGVVFVSRTRDAGLPEAVRSLRDAGLSVVVVALASHTYRTPTGTGGNARERGEEFARSLRLLETSGATVRVVARDAGVAGLSGGRQAARTGGYG</sequence>
<organism evidence="3">
    <name type="scientific">uncultured Rubrobacteraceae bacterium</name>
    <dbReference type="NCBI Taxonomy" id="349277"/>
    <lineage>
        <taxon>Bacteria</taxon>
        <taxon>Bacillati</taxon>
        <taxon>Actinomycetota</taxon>
        <taxon>Rubrobacteria</taxon>
        <taxon>Rubrobacterales</taxon>
        <taxon>Rubrobacteraceae</taxon>
        <taxon>environmental samples</taxon>
    </lineage>
</organism>
<dbReference type="PANTHER" id="PTHR34351:SF2">
    <property type="entry name" value="DUF58 DOMAIN-CONTAINING PROTEIN"/>
    <property type="match status" value="1"/>
</dbReference>